<sequence>EVFNEKLIGHVVDFAKSGTDPTVLEEAVWAISTAAVRGSDEEILS</sequence>
<evidence type="ECO:0008006" key="3">
    <source>
        <dbReference type="Google" id="ProtNLM"/>
    </source>
</evidence>
<name>A0A392W1F5_9FABA</name>
<dbReference type="Proteomes" id="UP000265520">
    <property type="component" value="Unassembled WGS sequence"/>
</dbReference>
<comment type="caution">
    <text evidence="1">The sequence shown here is derived from an EMBL/GenBank/DDBJ whole genome shotgun (WGS) entry which is preliminary data.</text>
</comment>
<feature type="non-terminal residue" evidence="1">
    <location>
        <position position="45"/>
    </location>
</feature>
<evidence type="ECO:0000313" key="2">
    <source>
        <dbReference type="Proteomes" id="UP000265520"/>
    </source>
</evidence>
<dbReference type="AlphaFoldDB" id="A0A392W1F5"/>
<organism evidence="1 2">
    <name type="scientific">Trifolium medium</name>
    <dbReference type="NCBI Taxonomy" id="97028"/>
    <lineage>
        <taxon>Eukaryota</taxon>
        <taxon>Viridiplantae</taxon>
        <taxon>Streptophyta</taxon>
        <taxon>Embryophyta</taxon>
        <taxon>Tracheophyta</taxon>
        <taxon>Spermatophyta</taxon>
        <taxon>Magnoliopsida</taxon>
        <taxon>eudicotyledons</taxon>
        <taxon>Gunneridae</taxon>
        <taxon>Pentapetalae</taxon>
        <taxon>rosids</taxon>
        <taxon>fabids</taxon>
        <taxon>Fabales</taxon>
        <taxon>Fabaceae</taxon>
        <taxon>Papilionoideae</taxon>
        <taxon>50 kb inversion clade</taxon>
        <taxon>NPAAA clade</taxon>
        <taxon>Hologalegina</taxon>
        <taxon>IRL clade</taxon>
        <taxon>Trifolieae</taxon>
        <taxon>Trifolium</taxon>
    </lineage>
</organism>
<reference evidence="1 2" key="1">
    <citation type="journal article" date="2018" name="Front. Plant Sci.">
        <title>Red Clover (Trifolium pratense) and Zigzag Clover (T. medium) - A Picture of Genomic Similarities and Differences.</title>
        <authorList>
            <person name="Dluhosova J."/>
            <person name="Istvanek J."/>
            <person name="Nedelnik J."/>
            <person name="Repkova J."/>
        </authorList>
    </citation>
    <scope>NUCLEOTIDE SEQUENCE [LARGE SCALE GENOMIC DNA]</scope>
    <source>
        <strain evidence="2">cv. 10/8</strain>
        <tissue evidence="1">Leaf</tissue>
    </source>
</reference>
<accession>A0A392W1F5</accession>
<feature type="non-terminal residue" evidence="1">
    <location>
        <position position="1"/>
    </location>
</feature>
<proteinExistence type="predicted"/>
<dbReference type="EMBL" id="LXQA011303295">
    <property type="protein sequence ID" value="MCI92510.1"/>
    <property type="molecule type" value="Genomic_DNA"/>
</dbReference>
<protein>
    <recommendedName>
        <fullName evidence="3">Importin subunit alpha-1-like</fullName>
    </recommendedName>
</protein>
<evidence type="ECO:0000313" key="1">
    <source>
        <dbReference type="EMBL" id="MCI92510.1"/>
    </source>
</evidence>
<keyword evidence="2" id="KW-1185">Reference proteome</keyword>